<dbReference type="Pfam" id="PF00903">
    <property type="entry name" value="Glyoxalase"/>
    <property type="match status" value="1"/>
</dbReference>
<sequence length="131" mass="15083">MIIAIDHIELIVRDVKKHVEFYEALGFKLLSWTEHHGGSAELQLPGENQPIIEIHELLTEENPGVNHISFRARDIEETYEDLVSKGISFYRDLHASPTTGRKNALFRDPDGWRLQLSSEKRVDYVKTADKT</sequence>
<proteinExistence type="predicted"/>
<keyword evidence="4" id="KW-1185">Reference proteome</keyword>
<dbReference type="Gene3D" id="3.10.180.10">
    <property type="entry name" value="2,3-Dihydroxybiphenyl 1,2-Dioxygenase, domain 1"/>
    <property type="match status" value="1"/>
</dbReference>
<name>A0ABW4S055_9RHOB</name>
<accession>A0ABW4S055</accession>
<dbReference type="RefSeq" id="WP_390259003.1">
    <property type="nucleotide sequence ID" value="NZ_JBHUGH010000002.1"/>
</dbReference>
<evidence type="ECO:0000256" key="1">
    <source>
        <dbReference type="ARBA" id="ARBA00022723"/>
    </source>
</evidence>
<evidence type="ECO:0000313" key="4">
    <source>
        <dbReference type="Proteomes" id="UP001597353"/>
    </source>
</evidence>
<dbReference type="InterPro" id="IPR051785">
    <property type="entry name" value="MMCE/EMCE_epimerase"/>
</dbReference>
<dbReference type="PANTHER" id="PTHR43048">
    <property type="entry name" value="METHYLMALONYL-COA EPIMERASE"/>
    <property type="match status" value="1"/>
</dbReference>
<dbReference type="PROSITE" id="PS51819">
    <property type="entry name" value="VOC"/>
    <property type="match status" value="1"/>
</dbReference>
<feature type="domain" description="VOC" evidence="2">
    <location>
        <begin position="4"/>
        <end position="119"/>
    </location>
</feature>
<dbReference type="EMBL" id="JBHUGH010000002">
    <property type="protein sequence ID" value="MFD1910950.1"/>
    <property type="molecule type" value="Genomic_DNA"/>
</dbReference>
<comment type="caution">
    <text evidence="3">The sequence shown here is derived from an EMBL/GenBank/DDBJ whole genome shotgun (WGS) entry which is preliminary data.</text>
</comment>
<dbReference type="Proteomes" id="UP001597353">
    <property type="component" value="Unassembled WGS sequence"/>
</dbReference>
<dbReference type="PANTHER" id="PTHR43048:SF3">
    <property type="entry name" value="METHYLMALONYL-COA EPIMERASE, MITOCHONDRIAL"/>
    <property type="match status" value="1"/>
</dbReference>
<dbReference type="SUPFAM" id="SSF54593">
    <property type="entry name" value="Glyoxalase/Bleomycin resistance protein/Dihydroxybiphenyl dioxygenase"/>
    <property type="match status" value="1"/>
</dbReference>
<evidence type="ECO:0000313" key="3">
    <source>
        <dbReference type="EMBL" id="MFD1910950.1"/>
    </source>
</evidence>
<keyword evidence="1" id="KW-0479">Metal-binding</keyword>
<evidence type="ECO:0000259" key="2">
    <source>
        <dbReference type="PROSITE" id="PS51819"/>
    </source>
</evidence>
<organism evidence="3 4">
    <name type="scientific">Halodurantibacterium flavum</name>
    <dbReference type="NCBI Taxonomy" id="1382802"/>
    <lineage>
        <taxon>Bacteria</taxon>
        <taxon>Pseudomonadati</taxon>
        <taxon>Pseudomonadota</taxon>
        <taxon>Alphaproteobacteria</taxon>
        <taxon>Rhodobacterales</taxon>
        <taxon>Paracoccaceae</taxon>
        <taxon>Halodurantibacterium</taxon>
    </lineage>
</organism>
<reference evidence="4" key="1">
    <citation type="journal article" date="2019" name="Int. J. Syst. Evol. Microbiol.">
        <title>The Global Catalogue of Microorganisms (GCM) 10K type strain sequencing project: providing services to taxonomists for standard genome sequencing and annotation.</title>
        <authorList>
            <consortium name="The Broad Institute Genomics Platform"/>
            <consortium name="The Broad Institute Genome Sequencing Center for Infectious Disease"/>
            <person name="Wu L."/>
            <person name="Ma J."/>
        </authorList>
    </citation>
    <scope>NUCLEOTIDE SEQUENCE [LARGE SCALE GENOMIC DNA]</scope>
    <source>
        <strain evidence="4">CGMCC 4.7242</strain>
    </source>
</reference>
<gene>
    <name evidence="3" type="ORF">ACFSGJ_01820</name>
</gene>
<dbReference type="InterPro" id="IPR004360">
    <property type="entry name" value="Glyas_Fos-R_dOase_dom"/>
</dbReference>
<dbReference type="InterPro" id="IPR037523">
    <property type="entry name" value="VOC_core"/>
</dbReference>
<protein>
    <submittedName>
        <fullName evidence="3">VOC family protein</fullName>
    </submittedName>
</protein>
<dbReference type="InterPro" id="IPR029068">
    <property type="entry name" value="Glyas_Bleomycin-R_OHBP_Dase"/>
</dbReference>